<evidence type="ECO:0000313" key="2">
    <source>
        <dbReference type="EMBL" id="KTB39207.1"/>
    </source>
</evidence>
<evidence type="ECO:0000313" key="3">
    <source>
        <dbReference type="Proteomes" id="UP000054988"/>
    </source>
</evidence>
<dbReference type="InterPro" id="IPR046521">
    <property type="entry name" value="DUF6698"/>
</dbReference>
<feature type="region of interest" description="Disordered" evidence="1">
    <location>
        <begin position="64"/>
        <end position="116"/>
    </location>
</feature>
<evidence type="ECO:0000256" key="1">
    <source>
        <dbReference type="SAM" id="MobiDB-lite"/>
    </source>
</evidence>
<dbReference type="Pfam" id="PF20414">
    <property type="entry name" value="DUF6698"/>
    <property type="match status" value="1"/>
</dbReference>
<proteinExistence type="predicted"/>
<gene>
    <name evidence="2" type="ORF">WG66_8234</name>
</gene>
<feature type="compositionally biased region" description="Low complexity" evidence="1">
    <location>
        <begin position="92"/>
        <end position="104"/>
    </location>
</feature>
<feature type="compositionally biased region" description="Low complexity" evidence="1">
    <location>
        <begin position="70"/>
        <end position="82"/>
    </location>
</feature>
<dbReference type="EMBL" id="LATX01001701">
    <property type="protein sequence ID" value="KTB39207.1"/>
    <property type="molecule type" value="Genomic_DNA"/>
</dbReference>
<dbReference type="Proteomes" id="UP000054988">
    <property type="component" value="Unassembled WGS sequence"/>
</dbReference>
<organism evidence="2 3">
    <name type="scientific">Moniliophthora roreri</name>
    <name type="common">Frosty pod rot fungus</name>
    <name type="synonym">Monilia roreri</name>
    <dbReference type="NCBI Taxonomy" id="221103"/>
    <lineage>
        <taxon>Eukaryota</taxon>
        <taxon>Fungi</taxon>
        <taxon>Dikarya</taxon>
        <taxon>Basidiomycota</taxon>
        <taxon>Agaricomycotina</taxon>
        <taxon>Agaricomycetes</taxon>
        <taxon>Agaricomycetidae</taxon>
        <taxon>Agaricales</taxon>
        <taxon>Marasmiineae</taxon>
        <taxon>Marasmiaceae</taxon>
        <taxon>Moniliophthora</taxon>
    </lineage>
</organism>
<sequence>MARSIAYACVQLHVTLSTIDPYNHESNGFSYLGLWDTIVNYLKDGTKDVQEVKALYQWWNSHVFPSHGDSSNASKSMNASKSTLEEQRKARALAASAAANGADAQLGTHPGECGGVELDAQQPVTATNAETGMGGSA</sequence>
<comment type="caution">
    <text evidence="2">The sequence shown here is derived from an EMBL/GenBank/DDBJ whole genome shotgun (WGS) entry which is preliminary data.</text>
</comment>
<name>A0A0W0FS90_MONRR</name>
<reference evidence="2 3" key="1">
    <citation type="submission" date="2015-12" db="EMBL/GenBank/DDBJ databases">
        <title>Draft genome sequence of Moniliophthora roreri, the causal agent of frosty pod rot of cacao.</title>
        <authorList>
            <person name="Aime M.C."/>
            <person name="Diaz-Valderrama J.R."/>
            <person name="Kijpornyongpan T."/>
            <person name="Phillips-Mora W."/>
        </authorList>
    </citation>
    <scope>NUCLEOTIDE SEQUENCE [LARGE SCALE GENOMIC DNA]</scope>
    <source>
        <strain evidence="2 3">MCA 2952</strain>
    </source>
</reference>
<accession>A0A0W0FS90</accession>
<protein>
    <submittedName>
        <fullName evidence="2">Uncharacterized protein</fullName>
    </submittedName>
</protein>
<dbReference type="AlphaFoldDB" id="A0A0W0FS90"/>